<evidence type="ECO:0000256" key="2">
    <source>
        <dbReference type="ARBA" id="ARBA00006745"/>
    </source>
</evidence>
<evidence type="ECO:0000256" key="5">
    <source>
        <dbReference type="ARBA" id="ARBA00022801"/>
    </source>
</evidence>
<evidence type="ECO:0000256" key="8">
    <source>
        <dbReference type="RuleBase" id="RU366009"/>
    </source>
</evidence>
<dbReference type="PANTHER" id="PTHR11271">
    <property type="entry name" value="GUANINE DEAMINASE"/>
    <property type="match status" value="1"/>
</dbReference>
<keyword evidence="6 8" id="KW-0862">Zinc</keyword>
<dbReference type="AlphaFoldDB" id="A0A0C3IBW8"/>
<evidence type="ECO:0000256" key="9">
    <source>
        <dbReference type="SAM" id="MobiDB-lite"/>
    </source>
</evidence>
<comment type="pathway">
    <text evidence="1 8">Purine metabolism; guanine degradation; xanthine from guanine: step 1/1.</text>
</comment>
<feature type="domain" description="Amidohydrolase-related" evidence="10">
    <location>
        <begin position="88"/>
        <end position="448"/>
    </location>
</feature>
<comment type="catalytic activity">
    <reaction evidence="8">
        <text>guanine + H2O + H(+) = xanthine + NH4(+)</text>
        <dbReference type="Rhea" id="RHEA:14665"/>
        <dbReference type="ChEBI" id="CHEBI:15377"/>
        <dbReference type="ChEBI" id="CHEBI:15378"/>
        <dbReference type="ChEBI" id="CHEBI:16235"/>
        <dbReference type="ChEBI" id="CHEBI:17712"/>
        <dbReference type="ChEBI" id="CHEBI:28938"/>
        <dbReference type="EC" id="3.5.4.3"/>
    </reaction>
</comment>
<dbReference type="GO" id="GO:0006147">
    <property type="term" value="P:guanine catabolic process"/>
    <property type="evidence" value="ECO:0007669"/>
    <property type="project" value="UniProtKB-UniRule"/>
</dbReference>
<evidence type="ECO:0000313" key="12">
    <source>
        <dbReference type="Proteomes" id="UP000031977"/>
    </source>
</evidence>
<dbReference type="PANTHER" id="PTHR11271:SF6">
    <property type="entry name" value="GUANINE DEAMINASE"/>
    <property type="match status" value="1"/>
</dbReference>
<dbReference type="Proteomes" id="UP000031977">
    <property type="component" value="Unassembled WGS sequence"/>
</dbReference>
<dbReference type="NCBIfam" id="TIGR02967">
    <property type="entry name" value="guan_deamin"/>
    <property type="match status" value="1"/>
</dbReference>
<evidence type="ECO:0000256" key="1">
    <source>
        <dbReference type="ARBA" id="ARBA00004984"/>
    </source>
</evidence>
<dbReference type="SUPFAM" id="SSF51338">
    <property type="entry name" value="Composite domain of metallo-dependent hydrolases"/>
    <property type="match status" value="1"/>
</dbReference>
<dbReference type="STRING" id="50718.SU60_04565"/>
<gene>
    <name evidence="11" type="ORF">SU60_04565</name>
</gene>
<dbReference type="InterPro" id="IPR011059">
    <property type="entry name" value="Metal-dep_hydrolase_composite"/>
</dbReference>
<evidence type="ECO:0000256" key="3">
    <source>
        <dbReference type="ARBA" id="ARBA00012781"/>
    </source>
</evidence>
<dbReference type="InterPro" id="IPR032466">
    <property type="entry name" value="Metal_Hydrolase"/>
</dbReference>
<dbReference type="UniPathway" id="UPA00603">
    <property type="reaction ID" value="UER00660"/>
</dbReference>
<dbReference type="SUPFAM" id="SSF51556">
    <property type="entry name" value="Metallo-dependent hydrolases"/>
    <property type="match status" value="1"/>
</dbReference>
<organism evidence="11 12">
    <name type="scientific">Vibrio mytili</name>
    <dbReference type="NCBI Taxonomy" id="50718"/>
    <lineage>
        <taxon>Bacteria</taxon>
        <taxon>Pseudomonadati</taxon>
        <taxon>Pseudomonadota</taxon>
        <taxon>Gammaproteobacteria</taxon>
        <taxon>Vibrionales</taxon>
        <taxon>Vibrionaceae</taxon>
        <taxon>Vibrio</taxon>
    </lineage>
</organism>
<dbReference type="NCBIfam" id="NF006679">
    <property type="entry name" value="PRK09228.1"/>
    <property type="match status" value="1"/>
</dbReference>
<dbReference type="Gene3D" id="2.30.40.10">
    <property type="entry name" value="Urease, subunit C, domain 1"/>
    <property type="match status" value="1"/>
</dbReference>
<evidence type="ECO:0000313" key="11">
    <source>
        <dbReference type="EMBL" id="KIN11807.1"/>
    </source>
</evidence>
<dbReference type="GO" id="GO:0008270">
    <property type="term" value="F:zinc ion binding"/>
    <property type="evidence" value="ECO:0007669"/>
    <property type="project" value="UniProtKB-UniRule"/>
</dbReference>
<dbReference type="RefSeq" id="WP_041154533.1">
    <property type="nucleotide sequence ID" value="NZ_CBCRVP010000003.1"/>
</dbReference>
<comment type="similarity">
    <text evidence="2 8">Belongs to the metallo-dependent hydrolases superfamily. ATZ/TRZ family.</text>
</comment>
<keyword evidence="5 8" id="KW-0378">Hydrolase</keyword>
<feature type="region of interest" description="Disordered" evidence="9">
    <location>
        <begin position="1"/>
        <end position="21"/>
    </location>
</feature>
<name>A0A0C3IBW8_9VIBR</name>
<accession>A0A0C3IBW8</accession>
<comment type="function">
    <text evidence="8">Catalyzes the hydrolytic deamination of guanine, producing xanthine and ammonia.</text>
</comment>
<proteinExistence type="inferred from homology"/>
<dbReference type="GO" id="GO:0008892">
    <property type="term" value="F:guanine deaminase activity"/>
    <property type="evidence" value="ECO:0007669"/>
    <property type="project" value="UniProtKB-UniRule"/>
</dbReference>
<evidence type="ECO:0000256" key="6">
    <source>
        <dbReference type="ARBA" id="ARBA00022833"/>
    </source>
</evidence>
<dbReference type="Pfam" id="PF01979">
    <property type="entry name" value="Amidohydro_1"/>
    <property type="match status" value="1"/>
</dbReference>
<sequence>MNNDSIGDVTHPDKQTLPNTSTGDAVIRASLLHFFDDPAKLSDPSDAYQYFADGLLVVKDGLVKSISEYNETDAHQYSDIIDYRGKLIVPGFIDTHIHYPQTQMIASYGEQLLEWLETYTFPTEKQFEDETHAQFISQFFINELLKNGTTSAMVFGTVHPQSVGALFKEALKKNMRLIAGKVLMDRNAPDDLCDTPESGYCESKALIEKWHNQARLQYAITPRFAPTSSPEQLAAAGKLKAEYPDVYVHTHLSENKNEIEYVAALYPERKDYFDVYEHYGLTGERSVFAHGVHLSDREWHAVERTNSALSFCPTSNLFLGSGLFNLNEAEKRDIRVGLGTDVGAGTSFSQLQTLNEAYKVMQLQGKKLSVFKGLYLATLGGASALSIDDKVGNFEAGKEADFVVLDWAVSDLQVLRQQYSQNLEDQLFALMMLGDERNVHATYVAGKLAYSS</sequence>
<dbReference type="Gene3D" id="3.20.20.140">
    <property type="entry name" value="Metal-dependent hydrolases"/>
    <property type="match status" value="1"/>
</dbReference>
<dbReference type="CDD" id="cd01303">
    <property type="entry name" value="GDEase"/>
    <property type="match status" value="1"/>
</dbReference>
<dbReference type="EC" id="3.5.4.3" evidence="3 7"/>
<dbReference type="InterPro" id="IPR006680">
    <property type="entry name" value="Amidohydro-rel"/>
</dbReference>
<dbReference type="InterPro" id="IPR014311">
    <property type="entry name" value="Guanine_deaminase"/>
</dbReference>
<comment type="cofactor">
    <cofactor evidence="8">
        <name>Zn(2+)</name>
        <dbReference type="ChEBI" id="CHEBI:29105"/>
    </cofactor>
    <text evidence="8">Binds 1 zinc ion per subunit.</text>
</comment>
<comment type="caution">
    <text evidence="11">The sequence shown here is derived from an EMBL/GenBank/DDBJ whole genome shotgun (WGS) entry which is preliminary data.</text>
</comment>
<keyword evidence="4 8" id="KW-0479">Metal-binding</keyword>
<dbReference type="FunFam" id="3.20.20.140:FF:000022">
    <property type="entry name" value="Guanine deaminase"/>
    <property type="match status" value="1"/>
</dbReference>
<keyword evidence="12" id="KW-1185">Reference proteome</keyword>
<dbReference type="GO" id="GO:0005829">
    <property type="term" value="C:cytosol"/>
    <property type="evidence" value="ECO:0007669"/>
    <property type="project" value="TreeGrafter"/>
</dbReference>
<dbReference type="EMBL" id="JXOK01000010">
    <property type="protein sequence ID" value="KIN11807.1"/>
    <property type="molecule type" value="Genomic_DNA"/>
</dbReference>
<evidence type="ECO:0000259" key="10">
    <source>
        <dbReference type="Pfam" id="PF01979"/>
    </source>
</evidence>
<reference evidence="11 12" key="1">
    <citation type="submission" date="2015-01" db="EMBL/GenBank/DDBJ databases">
        <title>Draft genome of Vibrio mytili type strain CAIM 528.</title>
        <authorList>
            <person name="Gonzalez-Castillo A."/>
            <person name="Gomez-Gil B."/>
            <person name="Enciso-Ibarra J."/>
        </authorList>
    </citation>
    <scope>NUCLEOTIDE SEQUENCE [LARGE SCALE GENOMIC DNA]</scope>
    <source>
        <strain evidence="11 12">CAIM 528</strain>
    </source>
</reference>
<dbReference type="OrthoDB" id="9787621at2"/>
<evidence type="ECO:0000256" key="4">
    <source>
        <dbReference type="ARBA" id="ARBA00022723"/>
    </source>
</evidence>
<protein>
    <recommendedName>
        <fullName evidence="3 7">Guanine deaminase</fullName>
        <shortName evidence="8">Guanase</shortName>
        <ecNumber evidence="3 7">3.5.4.3</ecNumber>
    </recommendedName>
    <alternativeName>
        <fullName evidence="8">Guanine aminohydrolase</fullName>
    </alternativeName>
</protein>
<evidence type="ECO:0000256" key="7">
    <source>
        <dbReference type="NCBIfam" id="TIGR02967"/>
    </source>
</evidence>
<dbReference type="InterPro" id="IPR051607">
    <property type="entry name" value="Metallo-dep_hydrolases"/>
</dbReference>